<reference evidence="1 2" key="1">
    <citation type="submission" date="2019-03" db="EMBL/GenBank/DDBJ databases">
        <title>An improved genome assembly of the fluke Schistosoma japonicum.</title>
        <authorList>
            <person name="Hu W."/>
            <person name="Luo F."/>
            <person name="Yin M."/>
            <person name="Mo X."/>
            <person name="Sun C."/>
            <person name="Wu Q."/>
            <person name="Zhu B."/>
            <person name="Xiang M."/>
            <person name="Wang J."/>
            <person name="Wang Y."/>
            <person name="Zhang T."/>
            <person name="Xu B."/>
            <person name="Zheng H."/>
            <person name="Feng Z."/>
        </authorList>
    </citation>
    <scope>NUCLEOTIDE SEQUENCE [LARGE SCALE GENOMIC DNA]</scope>
    <source>
        <strain evidence="1">HuSjv2</strain>
        <tissue evidence="1">Worms</tissue>
    </source>
</reference>
<gene>
    <name evidence="1" type="ORF">EWB00_000201</name>
</gene>
<comment type="caution">
    <text evidence="1">The sequence shown here is derived from an EMBL/GenBank/DDBJ whole genome shotgun (WGS) entry which is preliminary data.</text>
</comment>
<organism evidence="1 2">
    <name type="scientific">Schistosoma japonicum</name>
    <name type="common">Blood fluke</name>
    <dbReference type="NCBI Taxonomy" id="6182"/>
    <lineage>
        <taxon>Eukaryota</taxon>
        <taxon>Metazoa</taxon>
        <taxon>Spiralia</taxon>
        <taxon>Lophotrochozoa</taxon>
        <taxon>Platyhelminthes</taxon>
        <taxon>Trematoda</taxon>
        <taxon>Digenea</taxon>
        <taxon>Strigeidida</taxon>
        <taxon>Schistosomatoidea</taxon>
        <taxon>Schistosomatidae</taxon>
        <taxon>Schistosoma</taxon>
    </lineage>
</organism>
<keyword evidence="2" id="KW-1185">Reference proteome</keyword>
<proteinExistence type="predicted"/>
<protein>
    <submittedName>
        <fullName evidence="1">Uncharacterized protein</fullName>
    </submittedName>
</protein>
<accession>A0A4Z2CKH0</accession>
<evidence type="ECO:0000313" key="2">
    <source>
        <dbReference type="Proteomes" id="UP000311919"/>
    </source>
</evidence>
<dbReference type="EMBL" id="SKCS01001045">
    <property type="protein sequence ID" value="TNN04739.1"/>
    <property type="molecule type" value="Genomic_DNA"/>
</dbReference>
<evidence type="ECO:0000313" key="1">
    <source>
        <dbReference type="EMBL" id="TNN04739.1"/>
    </source>
</evidence>
<name>A0A4Z2CKH0_SCHJA</name>
<sequence>MKQHSFGSDPHVADSRSVGRMVVPPGFLRHTIDVLEPRDLVLRALYVVSCGRDLMDHRSGLR</sequence>
<dbReference type="AlphaFoldDB" id="A0A4Z2CKH0"/>
<dbReference type="Proteomes" id="UP000311919">
    <property type="component" value="Unassembled WGS sequence"/>
</dbReference>